<dbReference type="GO" id="GO:0005524">
    <property type="term" value="F:ATP binding"/>
    <property type="evidence" value="ECO:0007669"/>
    <property type="project" value="UniProtKB-KW"/>
</dbReference>
<dbReference type="GO" id="GO:0015421">
    <property type="term" value="F:ABC-type oligopeptide transporter activity"/>
    <property type="evidence" value="ECO:0007669"/>
    <property type="project" value="TreeGrafter"/>
</dbReference>
<dbReference type="FunFam" id="3.40.50.300:FF:000218">
    <property type="entry name" value="Multidrug ABC transporter ATP-binding protein"/>
    <property type="match status" value="1"/>
</dbReference>
<keyword evidence="4 10" id="KW-0067">ATP-binding</keyword>
<dbReference type="InterPro" id="IPR011527">
    <property type="entry name" value="ABC1_TM_dom"/>
</dbReference>
<dbReference type="PROSITE" id="PS00211">
    <property type="entry name" value="ABC_TRANSPORTER_1"/>
    <property type="match status" value="1"/>
</dbReference>
<dbReference type="GO" id="GO:0005886">
    <property type="term" value="C:plasma membrane"/>
    <property type="evidence" value="ECO:0007669"/>
    <property type="project" value="UniProtKB-SubCell"/>
</dbReference>
<dbReference type="SUPFAM" id="SSF90123">
    <property type="entry name" value="ABC transporter transmembrane region"/>
    <property type="match status" value="1"/>
</dbReference>
<reference evidence="10 11" key="1">
    <citation type="submission" date="2016-10" db="EMBL/GenBank/DDBJ databases">
        <authorList>
            <person name="de Groot N.N."/>
        </authorList>
    </citation>
    <scope>NUCLEOTIDE SEQUENCE [LARGE SCALE GENOMIC DNA]</scope>
    <source>
        <strain evidence="10 11">DSM 18346</strain>
    </source>
</reference>
<dbReference type="CDD" id="cd18549">
    <property type="entry name" value="ABC_6TM_YwjA_like"/>
    <property type="match status" value="1"/>
</dbReference>
<feature type="domain" description="ABC transmembrane type-1" evidence="9">
    <location>
        <begin position="20"/>
        <end position="299"/>
    </location>
</feature>
<name>A0A1G8ZV95_9FIRM</name>
<organism evidence="10 11">
    <name type="scientific">Natronincola ferrireducens</name>
    <dbReference type="NCBI Taxonomy" id="393762"/>
    <lineage>
        <taxon>Bacteria</taxon>
        <taxon>Bacillati</taxon>
        <taxon>Bacillota</taxon>
        <taxon>Clostridia</taxon>
        <taxon>Peptostreptococcales</taxon>
        <taxon>Natronincolaceae</taxon>
        <taxon>Natronincola</taxon>
    </lineage>
</organism>
<dbReference type="EMBL" id="FNFP01000001">
    <property type="protein sequence ID" value="SDK18988.1"/>
    <property type="molecule type" value="Genomic_DNA"/>
</dbReference>
<dbReference type="RefSeq" id="WP_090551043.1">
    <property type="nucleotide sequence ID" value="NZ_FNFP01000001.1"/>
</dbReference>
<evidence type="ECO:0000256" key="2">
    <source>
        <dbReference type="ARBA" id="ARBA00022692"/>
    </source>
</evidence>
<dbReference type="InterPro" id="IPR027417">
    <property type="entry name" value="P-loop_NTPase"/>
</dbReference>
<sequence>MFKKFISYYRPHLSLFMLDFGCAFIMAGMDLVFPFVVLKMINDVFHVGNLQIIIWVGVGMLLLYIVRSILQYIVDYWGHVLGARMEYDMRRDLFQHLHRLSFNYFDNTKTGQIMSRLVNDLNEITELAHHGPEDFFIATVTLTGAFIIMMTIHWPLTLITFSLLPIVLIFTTIKNKKMQQAFRNLRVKLGEINAQVEDSISGVRVVKSFTNESYEAKKFKIGNETFRLSKENTFKVMAEFFAGVNFFSNIIHLVVLVFGGIFIYQGNMQTGDLVGFLLYVSMFLQPMRKLTILVENYQKGMAGFHRFYETLQLMPEIVDEPRAIDIDDVKGQITFNNVTFSYNNKENVLTNINFTISPGETVAIVGPSGGGKTTLCSLIPRFYEIDSGEIKIDNKDIKEITQKSLRQNIGIVQQDVFLFSGTVRENIAYGNIHATDEEIQAAAKKANAHEFIMNLEDGYDTYIGQRGVKLSGGQKQRLSIARIFLKNPPILILDEATSALDNETEKVIQESLQHLSENRTTLVIAHRLATIKHANRIMVLTDEGIVEEGNHEELLKKNGAYARLYKAQFQELNFDVA</sequence>
<keyword evidence="2 7" id="KW-0812">Transmembrane</keyword>
<protein>
    <submittedName>
        <fullName evidence="10">ATP-binding cassette, subfamily B</fullName>
    </submittedName>
</protein>
<dbReference type="InterPro" id="IPR039421">
    <property type="entry name" value="Type_1_exporter"/>
</dbReference>
<evidence type="ECO:0000259" key="8">
    <source>
        <dbReference type="PROSITE" id="PS50893"/>
    </source>
</evidence>
<dbReference type="PROSITE" id="PS50929">
    <property type="entry name" value="ABC_TM1F"/>
    <property type="match status" value="1"/>
</dbReference>
<evidence type="ECO:0000256" key="5">
    <source>
        <dbReference type="ARBA" id="ARBA00022989"/>
    </source>
</evidence>
<evidence type="ECO:0000313" key="10">
    <source>
        <dbReference type="EMBL" id="SDK18988.1"/>
    </source>
</evidence>
<dbReference type="InterPro" id="IPR017871">
    <property type="entry name" value="ABC_transporter-like_CS"/>
</dbReference>
<evidence type="ECO:0000256" key="6">
    <source>
        <dbReference type="ARBA" id="ARBA00023136"/>
    </source>
</evidence>
<evidence type="ECO:0000313" key="11">
    <source>
        <dbReference type="Proteomes" id="UP000198718"/>
    </source>
</evidence>
<feature type="transmembrane region" description="Helical" evidence="7">
    <location>
        <begin position="158"/>
        <end position="173"/>
    </location>
</feature>
<dbReference type="InterPro" id="IPR003593">
    <property type="entry name" value="AAA+_ATPase"/>
</dbReference>
<dbReference type="SMART" id="SM00382">
    <property type="entry name" value="AAA"/>
    <property type="match status" value="1"/>
</dbReference>
<proteinExistence type="predicted"/>
<dbReference type="Proteomes" id="UP000198718">
    <property type="component" value="Unassembled WGS sequence"/>
</dbReference>
<evidence type="ECO:0000256" key="3">
    <source>
        <dbReference type="ARBA" id="ARBA00022741"/>
    </source>
</evidence>
<keyword evidence="5 7" id="KW-1133">Transmembrane helix</keyword>
<keyword evidence="11" id="KW-1185">Reference proteome</keyword>
<evidence type="ECO:0000256" key="7">
    <source>
        <dbReference type="SAM" id="Phobius"/>
    </source>
</evidence>
<dbReference type="OrthoDB" id="9762778at2"/>
<dbReference type="GO" id="GO:0016887">
    <property type="term" value="F:ATP hydrolysis activity"/>
    <property type="evidence" value="ECO:0007669"/>
    <property type="project" value="InterPro"/>
</dbReference>
<dbReference type="InterPro" id="IPR036640">
    <property type="entry name" value="ABC1_TM_sf"/>
</dbReference>
<dbReference type="STRING" id="393762.SAMN05660472_00978"/>
<keyword evidence="3" id="KW-0547">Nucleotide-binding</keyword>
<evidence type="ECO:0000256" key="4">
    <source>
        <dbReference type="ARBA" id="ARBA00022840"/>
    </source>
</evidence>
<dbReference type="Pfam" id="PF00005">
    <property type="entry name" value="ABC_tran"/>
    <property type="match status" value="1"/>
</dbReference>
<keyword evidence="6 7" id="KW-0472">Membrane</keyword>
<dbReference type="PROSITE" id="PS50893">
    <property type="entry name" value="ABC_TRANSPORTER_2"/>
    <property type="match status" value="1"/>
</dbReference>
<dbReference type="SUPFAM" id="SSF52540">
    <property type="entry name" value="P-loop containing nucleoside triphosphate hydrolases"/>
    <property type="match status" value="1"/>
</dbReference>
<dbReference type="CDD" id="cd03251">
    <property type="entry name" value="ABCC_MsbA"/>
    <property type="match status" value="1"/>
</dbReference>
<feature type="transmembrane region" description="Helical" evidence="7">
    <location>
        <begin position="240"/>
        <end position="264"/>
    </location>
</feature>
<feature type="transmembrane region" description="Helical" evidence="7">
    <location>
        <begin position="12"/>
        <end position="38"/>
    </location>
</feature>
<dbReference type="Pfam" id="PF00664">
    <property type="entry name" value="ABC_membrane"/>
    <property type="match status" value="1"/>
</dbReference>
<feature type="domain" description="ABC transporter" evidence="8">
    <location>
        <begin position="333"/>
        <end position="567"/>
    </location>
</feature>
<dbReference type="AlphaFoldDB" id="A0A1G8ZV95"/>
<evidence type="ECO:0000259" key="9">
    <source>
        <dbReference type="PROSITE" id="PS50929"/>
    </source>
</evidence>
<accession>A0A1G8ZV95</accession>
<dbReference type="Gene3D" id="3.40.50.300">
    <property type="entry name" value="P-loop containing nucleotide triphosphate hydrolases"/>
    <property type="match status" value="1"/>
</dbReference>
<dbReference type="PANTHER" id="PTHR43394">
    <property type="entry name" value="ATP-DEPENDENT PERMEASE MDL1, MITOCHONDRIAL"/>
    <property type="match status" value="1"/>
</dbReference>
<dbReference type="Gene3D" id="1.20.1560.10">
    <property type="entry name" value="ABC transporter type 1, transmembrane domain"/>
    <property type="match status" value="1"/>
</dbReference>
<comment type="subcellular location">
    <subcellularLocation>
        <location evidence="1">Cell membrane</location>
        <topology evidence="1">Multi-pass membrane protein</topology>
    </subcellularLocation>
</comment>
<dbReference type="PANTHER" id="PTHR43394:SF1">
    <property type="entry name" value="ATP-BINDING CASSETTE SUB-FAMILY B MEMBER 10, MITOCHONDRIAL"/>
    <property type="match status" value="1"/>
</dbReference>
<feature type="transmembrane region" description="Helical" evidence="7">
    <location>
        <begin position="44"/>
        <end position="66"/>
    </location>
</feature>
<gene>
    <name evidence="10" type="ORF">SAMN05660472_00978</name>
</gene>
<evidence type="ECO:0000256" key="1">
    <source>
        <dbReference type="ARBA" id="ARBA00004651"/>
    </source>
</evidence>
<dbReference type="InterPro" id="IPR003439">
    <property type="entry name" value="ABC_transporter-like_ATP-bd"/>
</dbReference>